<dbReference type="OrthoDB" id="9974792at2759"/>
<evidence type="ECO:0000259" key="1">
    <source>
        <dbReference type="PROSITE" id="PS50181"/>
    </source>
</evidence>
<proteinExistence type="predicted"/>
<organism evidence="2 3">
    <name type="scientific">Cotesia congregata</name>
    <name type="common">Parasitoid wasp</name>
    <name type="synonym">Apanteles congregatus</name>
    <dbReference type="NCBI Taxonomy" id="51543"/>
    <lineage>
        <taxon>Eukaryota</taxon>
        <taxon>Metazoa</taxon>
        <taxon>Ecdysozoa</taxon>
        <taxon>Arthropoda</taxon>
        <taxon>Hexapoda</taxon>
        <taxon>Insecta</taxon>
        <taxon>Pterygota</taxon>
        <taxon>Neoptera</taxon>
        <taxon>Endopterygota</taxon>
        <taxon>Hymenoptera</taxon>
        <taxon>Apocrita</taxon>
        <taxon>Ichneumonoidea</taxon>
        <taxon>Braconidae</taxon>
        <taxon>Microgastrinae</taxon>
        <taxon>Cotesia</taxon>
    </lineage>
</organism>
<sequence length="504" mass="59565">GTEEKMTNKACWKFDEQERALYIDVEVDEEDKENPKVYSAWDKLPDILLEEIFSYLTVRQRYYASLVCRSWYQAFKLPRVWSTFTVQDTTLTRGKFNYYSGWCYVLDHIRTSSCFYRVGRNFRSLVFEPSYNFYNLYEFMNMFTWFCLRKPGDDPYIPGMGHNIRHLKFIFPCNMANRDDPEQIKIFGTGGKLLETVKKLTSNLKNLRSVEFIDLMLDSKEALYFLDNICDNCTETLKKLVLINTTKLYCPLLHVGVFLNLNILVISPQNLDNDVLDLIGYTKLRHMHIFQNRYSPVDSTVRLPKQLAWIKLGKNNPYLKVHFEVESNKPEIILPIEFPEHNSIPCYSIVIDNQTAQPTAAMMLAQAINFQKTLSIYAIKSIPKYYQHRSFSKRVDEIIVRVCRTCPNIHTLMIRDKISTSTLLEIASTAKSLRYLYVRRQAVLKRCDKTWSVVTEWTPEHQEWIKSICKSYEDTEKEISKILGYRWRMLTEKEFKQQTIHLYV</sequence>
<name>A0A8J2HMK4_COTCN</name>
<gene>
    <name evidence="2" type="ORF">HICCMSTLAB_LOCUS11459</name>
</gene>
<feature type="non-terminal residue" evidence="2">
    <location>
        <position position="504"/>
    </location>
</feature>
<dbReference type="EMBL" id="CAJNRD030001123">
    <property type="protein sequence ID" value="CAG5103337.1"/>
    <property type="molecule type" value="Genomic_DNA"/>
</dbReference>
<protein>
    <recommendedName>
        <fullName evidence="1">F-box domain-containing protein</fullName>
    </recommendedName>
</protein>
<dbReference type="PANTHER" id="PTHR20872">
    <property type="match status" value="1"/>
</dbReference>
<dbReference type="PANTHER" id="PTHR20872:SF1">
    <property type="entry name" value="F-BOX DOMAIN-CONTAINING PROTEIN"/>
    <property type="match status" value="1"/>
</dbReference>
<dbReference type="PROSITE" id="PS50181">
    <property type="entry name" value="FBOX"/>
    <property type="match status" value="1"/>
</dbReference>
<dbReference type="SUPFAM" id="SSF52047">
    <property type="entry name" value="RNI-like"/>
    <property type="match status" value="1"/>
</dbReference>
<feature type="domain" description="F-box" evidence="1">
    <location>
        <begin position="38"/>
        <end position="84"/>
    </location>
</feature>
<comment type="caution">
    <text evidence="2">The sequence shown here is derived from an EMBL/GenBank/DDBJ whole genome shotgun (WGS) entry which is preliminary data.</text>
</comment>
<keyword evidence="3" id="KW-1185">Reference proteome</keyword>
<dbReference type="Gene3D" id="3.80.10.10">
    <property type="entry name" value="Ribonuclease Inhibitor"/>
    <property type="match status" value="1"/>
</dbReference>
<dbReference type="InterPro" id="IPR001810">
    <property type="entry name" value="F-box_dom"/>
</dbReference>
<dbReference type="SUPFAM" id="SSF81383">
    <property type="entry name" value="F-box domain"/>
    <property type="match status" value="1"/>
</dbReference>
<dbReference type="InterPro" id="IPR036047">
    <property type="entry name" value="F-box-like_dom_sf"/>
</dbReference>
<accession>A0A8J2HMK4</accession>
<evidence type="ECO:0000313" key="2">
    <source>
        <dbReference type="EMBL" id="CAG5103337.1"/>
    </source>
</evidence>
<dbReference type="SMART" id="SM00256">
    <property type="entry name" value="FBOX"/>
    <property type="match status" value="1"/>
</dbReference>
<evidence type="ECO:0000313" key="3">
    <source>
        <dbReference type="Proteomes" id="UP000786811"/>
    </source>
</evidence>
<dbReference type="InterPro" id="IPR032675">
    <property type="entry name" value="LRR_dom_sf"/>
</dbReference>
<dbReference type="Proteomes" id="UP000786811">
    <property type="component" value="Unassembled WGS sequence"/>
</dbReference>
<dbReference type="AlphaFoldDB" id="A0A8J2HMK4"/>
<dbReference type="Gene3D" id="1.20.1280.50">
    <property type="match status" value="1"/>
</dbReference>
<dbReference type="Pfam" id="PF12937">
    <property type="entry name" value="F-box-like"/>
    <property type="match status" value="1"/>
</dbReference>
<reference evidence="2" key="1">
    <citation type="submission" date="2021-04" db="EMBL/GenBank/DDBJ databases">
        <authorList>
            <person name="Chebbi M.A.C M."/>
        </authorList>
    </citation>
    <scope>NUCLEOTIDE SEQUENCE</scope>
</reference>